<dbReference type="RefSeq" id="WP_082645304.1">
    <property type="nucleotide sequence ID" value="NZ_CYTW01000005.1"/>
</dbReference>
<comment type="similarity">
    <text evidence="1">Belongs to the EcnA/EcnB lipoprotein family.</text>
</comment>
<evidence type="ECO:0000256" key="3">
    <source>
        <dbReference type="ARBA" id="ARBA00022729"/>
    </source>
</evidence>
<dbReference type="Pfam" id="PF08085">
    <property type="entry name" value="Entericidin"/>
    <property type="match status" value="1"/>
</dbReference>
<proteinExistence type="inferred from homology"/>
<keyword evidence="3" id="KW-0732">Signal</keyword>
<evidence type="ECO:0000256" key="2">
    <source>
        <dbReference type="ARBA" id="ARBA00022475"/>
    </source>
</evidence>
<name>A0A0P1IPI7_9RHOB</name>
<dbReference type="EMBL" id="CYTW01000005">
    <property type="protein sequence ID" value="CUK12043.1"/>
    <property type="molecule type" value="Genomic_DNA"/>
</dbReference>
<evidence type="ECO:0000313" key="8">
    <source>
        <dbReference type="Proteomes" id="UP000051870"/>
    </source>
</evidence>
<organism evidence="7 8">
    <name type="scientific">Shimia thalassica</name>
    <dbReference type="NCBI Taxonomy" id="1715693"/>
    <lineage>
        <taxon>Bacteria</taxon>
        <taxon>Pseudomonadati</taxon>
        <taxon>Pseudomonadota</taxon>
        <taxon>Alphaproteobacteria</taxon>
        <taxon>Rhodobacterales</taxon>
        <taxon>Roseobacteraceae</taxon>
    </lineage>
</organism>
<dbReference type="AlphaFoldDB" id="A0A0P1IPI7"/>
<evidence type="ECO:0000313" key="7">
    <source>
        <dbReference type="EMBL" id="CUK12043.1"/>
    </source>
</evidence>
<keyword evidence="8" id="KW-1185">Reference proteome</keyword>
<accession>A0A0P1IPI7</accession>
<evidence type="ECO:0000256" key="4">
    <source>
        <dbReference type="ARBA" id="ARBA00023136"/>
    </source>
</evidence>
<keyword evidence="6 7" id="KW-0449">Lipoprotein</keyword>
<dbReference type="InterPro" id="IPR012556">
    <property type="entry name" value="Entericidin"/>
</dbReference>
<keyword evidence="2" id="KW-1003">Cell membrane</keyword>
<keyword evidence="4" id="KW-0472">Membrane</keyword>
<dbReference type="Proteomes" id="UP000051870">
    <property type="component" value="Unassembled WGS sequence"/>
</dbReference>
<dbReference type="GeneID" id="83883079"/>
<keyword evidence="5" id="KW-0564">Palmitate</keyword>
<dbReference type="GO" id="GO:0009636">
    <property type="term" value="P:response to toxic substance"/>
    <property type="evidence" value="ECO:0007669"/>
    <property type="project" value="InterPro"/>
</dbReference>
<evidence type="ECO:0000256" key="6">
    <source>
        <dbReference type="ARBA" id="ARBA00023288"/>
    </source>
</evidence>
<evidence type="ECO:0000256" key="1">
    <source>
        <dbReference type="ARBA" id="ARBA00010296"/>
    </source>
</evidence>
<dbReference type="PROSITE" id="PS51257">
    <property type="entry name" value="PROKAR_LIPOPROTEIN"/>
    <property type="match status" value="1"/>
</dbReference>
<evidence type="ECO:0000256" key="5">
    <source>
        <dbReference type="ARBA" id="ARBA00023139"/>
    </source>
</evidence>
<protein>
    <submittedName>
        <fullName evidence="7">Entericidin B membrane lipoprotein</fullName>
    </submittedName>
</protein>
<sequence>MTRIFAIGLALLALTACETTKGAGKDIQKAGDAIEDAATTVQKSF</sequence>
<dbReference type="GO" id="GO:0016020">
    <property type="term" value="C:membrane"/>
    <property type="evidence" value="ECO:0007669"/>
    <property type="project" value="InterPro"/>
</dbReference>
<gene>
    <name evidence="7" type="ORF">PH7735_03653</name>
</gene>
<reference evidence="8" key="1">
    <citation type="submission" date="2015-09" db="EMBL/GenBank/DDBJ databases">
        <authorList>
            <person name="Rodrigo-Torres Lidia"/>
            <person name="Arahal R.David."/>
        </authorList>
    </citation>
    <scope>NUCLEOTIDE SEQUENCE [LARGE SCALE GENOMIC DNA]</scope>
    <source>
        <strain evidence="8">CECT 7735</strain>
    </source>
</reference>